<evidence type="ECO:0000313" key="2">
    <source>
        <dbReference type="EMBL" id="ORX93699.1"/>
    </source>
</evidence>
<evidence type="ECO:0000313" key="3">
    <source>
        <dbReference type="Proteomes" id="UP000193498"/>
    </source>
</evidence>
<sequence length="391" mass="40836">MIASKNQTDGIFHCDKASVRQRSETGASLLFGPYLLLLIPALTSTPIVQEYPIDAPCNDSAEAQNLYGGFPVCNPAWFSGVVASELDAKFLIWSSPANQAAIEDNDVNETVAATAPISLTGDVSGVDGFPITYPDTSILRTAASRVTASSSVSCIPVVTTIATHSVPSTRITTNTIAIPTLPYKDLTCLIVFSPCLFNQPKPTGITLDLTGKIPALNSTPIVQEYPVDAPCNDSAEAQNLYGGFPVCNPAWFSGVVASELDARFLIWSSPSNQAAIEDDDANGNVAATATISLASDASSVGGFPITTSILRTAASRVTASSSVSCIPVVTTIATPSVPSTTITAVTAIFIASTATSRIIVTSTFSSVSVIVGSVCFSAFLSRFCYTRNDYI</sequence>
<dbReference type="InParanoid" id="A0A1Y1Y6V3"/>
<keyword evidence="3" id="KW-1185">Reference proteome</keyword>
<reference evidence="2 3" key="1">
    <citation type="submission" date="2016-07" db="EMBL/GenBank/DDBJ databases">
        <title>Pervasive Adenine N6-methylation of Active Genes in Fungi.</title>
        <authorList>
            <consortium name="DOE Joint Genome Institute"/>
            <person name="Mondo S.J."/>
            <person name="Dannebaum R.O."/>
            <person name="Kuo R.C."/>
            <person name="Labutti K."/>
            <person name="Haridas S."/>
            <person name="Kuo A."/>
            <person name="Salamov A."/>
            <person name="Ahrendt S.R."/>
            <person name="Lipzen A."/>
            <person name="Sullivan W."/>
            <person name="Andreopoulos W.B."/>
            <person name="Clum A."/>
            <person name="Lindquist E."/>
            <person name="Daum C."/>
            <person name="Ramamoorthy G.K."/>
            <person name="Gryganskyi A."/>
            <person name="Culley D."/>
            <person name="Magnuson J.K."/>
            <person name="James T.Y."/>
            <person name="O'Malley M.A."/>
            <person name="Stajich J.E."/>
            <person name="Spatafora J.W."/>
            <person name="Visel A."/>
            <person name="Grigoriev I.V."/>
        </authorList>
    </citation>
    <scope>NUCLEOTIDE SEQUENCE [LARGE SCALE GENOMIC DNA]</scope>
    <source>
        <strain evidence="2 3">CBS 931.73</strain>
    </source>
</reference>
<feature type="transmembrane region" description="Helical" evidence="1">
    <location>
        <begin position="364"/>
        <end position="385"/>
    </location>
</feature>
<dbReference type="AlphaFoldDB" id="A0A1Y1Y6V3"/>
<keyword evidence="1" id="KW-0472">Membrane</keyword>
<proteinExistence type="predicted"/>
<keyword evidence="1" id="KW-1133">Transmembrane helix</keyword>
<protein>
    <submittedName>
        <fullName evidence="2">Uncharacterized protein</fullName>
    </submittedName>
</protein>
<accession>A0A1Y1Y6V3</accession>
<organism evidence="2 3">
    <name type="scientific">Basidiobolus meristosporus CBS 931.73</name>
    <dbReference type="NCBI Taxonomy" id="1314790"/>
    <lineage>
        <taxon>Eukaryota</taxon>
        <taxon>Fungi</taxon>
        <taxon>Fungi incertae sedis</taxon>
        <taxon>Zoopagomycota</taxon>
        <taxon>Entomophthoromycotina</taxon>
        <taxon>Basidiobolomycetes</taxon>
        <taxon>Basidiobolales</taxon>
        <taxon>Basidiobolaceae</taxon>
        <taxon>Basidiobolus</taxon>
    </lineage>
</organism>
<dbReference type="Proteomes" id="UP000193498">
    <property type="component" value="Unassembled WGS sequence"/>
</dbReference>
<evidence type="ECO:0000256" key="1">
    <source>
        <dbReference type="SAM" id="Phobius"/>
    </source>
</evidence>
<keyword evidence="1" id="KW-0812">Transmembrane</keyword>
<gene>
    <name evidence="2" type="ORF">K493DRAFT_353164</name>
</gene>
<name>A0A1Y1Y6V3_9FUNG</name>
<comment type="caution">
    <text evidence="2">The sequence shown here is derived from an EMBL/GenBank/DDBJ whole genome shotgun (WGS) entry which is preliminary data.</text>
</comment>
<dbReference type="EMBL" id="MCFE01000226">
    <property type="protein sequence ID" value="ORX93699.1"/>
    <property type="molecule type" value="Genomic_DNA"/>
</dbReference>